<evidence type="ECO:0000259" key="4">
    <source>
        <dbReference type="PROSITE" id="PS50305"/>
    </source>
</evidence>
<dbReference type="GO" id="GO:0046872">
    <property type="term" value="F:metal ion binding"/>
    <property type="evidence" value="ECO:0007669"/>
    <property type="project" value="UniProtKB-KW"/>
</dbReference>
<dbReference type="PANTHER" id="PTHR11085:SF10">
    <property type="entry name" value="NAD-DEPENDENT PROTEIN DEACYLASE SIRTUIN-5, MITOCHONDRIAL-RELATED"/>
    <property type="match status" value="1"/>
</dbReference>
<keyword evidence="1" id="KW-0808">Transferase</keyword>
<evidence type="ECO:0000313" key="6">
    <source>
        <dbReference type="EMBL" id="JAS35419.1"/>
    </source>
</evidence>
<feature type="binding site" evidence="3">
    <location>
        <position position="175"/>
    </location>
    <ligand>
        <name>Zn(2+)</name>
        <dbReference type="ChEBI" id="CHEBI:29105"/>
    </ligand>
</feature>
<evidence type="ECO:0000256" key="1">
    <source>
        <dbReference type="ARBA" id="ARBA00022679"/>
    </source>
</evidence>
<dbReference type="Gene3D" id="3.40.50.1220">
    <property type="entry name" value="TPP-binding domain"/>
    <property type="match status" value="1"/>
</dbReference>
<keyword evidence="2" id="KW-0520">NAD</keyword>
<evidence type="ECO:0000256" key="2">
    <source>
        <dbReference type="ARBA" id="ARBA00023027"/>
    </source>
</evidence>
<dbReference type="InterPro" id="IPR026590">
    <property type="entry name" value="Ssirtuin_cat_dom"/>
</dbReference>
<keyword evidence="3" id="KW-0479">Metal-binding</keyword>
<gene>
    <name evidence="5" type="ORF">g.14170</name>
    <name evidence="6" type="ORF">g.14173</name>
</gene>
<dbReference type="SUPFAM" id="SSF52467">
    <property type="entry name" value="DHS-like NAD/FAD-binding domain"/>
    <property type="match status" value="1"/>
</dbReference>
<feature type="domain" description="Deacetylase sirtuin-type" evidence="4">
    <location>
        <begin position="9"/>
        <end position="271"/>
    </location>
</feature>
<feature type="binding site" evidence="3">
    <location>
        <position position="151"/>
    </location>
    <ligand>
        <name>Zn(2+)</name>
        <dbReference type="ChEBI" id="CHEBI:29105"/>
    </ligand>
</feature>
<evidence type="ECO:0000313" key="5">
    <source>
        <dbReference type="EMBL" id="JAS19619.1"/>
    </source>
</evidence>
<name>A0A1B6EBV9_9HEMI</name>
<dbReference type="EMBL" id="GEDC01001879">
    <property type="protein sequence ID" value="JAS35419.1"/>
    <property type="molecule type" value="Transcribed_RNA"/>
</dbReference>
<accession>A0A1B6EBV9</accession>
<keyword evidence="3" id="KW-0862">Zinc</keyword>
<dbReference type="InterPro" id="IPR003000">
    <property type="entry name" value="Sirtuin"/>
</dbReference>
<evidence type="ECO:0000256" key="3">
    <source>
        <dbReference type="PROSITE-ProRule" id="PRU00236"/>
    </source>
</evidence>
<dbReference type="InterPro" id="IPR029035">
    <property type="entry name" value="DHS-like_NAD/FAD-binding_dom"/>
</dbReference>
<dbReference type="PANTHER" id="PTHR11085">
    <property type="entry name" value="NAD-DEPENDENT PROTEIN DEACYLASE SIRTUIN-5, MITOCHONDRIAL-RELATED"/>
    <property type="match status" value="1"/>
</dbReference>
<dbReference type="InterPro" id="IPR050134">
    <property type="entry name" value="NAD-dep_sirtuin_deacylases"/>
</dbReference>
<feature type="binding site" evidence="3">
    <location>
        <position position="148"/>
    </location>
    <ligand>
        <name>Zn(2+)</name>
        <dbReference type="ChEBI" id="CHEBI:29105"/>
    </ligand>
</feature>
<feature type="active site" description="Proton acceptor" evidence="3">
    <location>
        <position position="140"/>
    </location>
</feature>
<dbReference type="GO" id="GO:0005634">
    <property type="term" value="C:nucleus"/>
    <property type="evidence" value="ECO:0007669"/>
    <property type="project" value="TreeGrafter"/>
</dbReference>
<sequence length="279" mass="31457">MFIYKQLSRYYSSVSLKTLAFHLRDNCKKVLVIAGAGLSTPSGIPDFRSPDSGLYRNLEKYKLPYPEAIFDLSFFCRNPGPFLDFAKTIYPCAENFKPNKGHYFVRLLQEKNVLLRMYTQNIDGLERLSGLNEDLLVEAHGSFKTASCIACRTLKDESIVKCEILSGNVPKCLKCNNLVKPDITFFGELLPERFGILSQNDTLETDFLLVIGTSLAVYPFANIAEIVPENVPRLLINRESVGCIGSRTNDFLMCGDIIEKISLLCEEMGWSYELDQLSS</sequence>
<reference evidence="6" key="1">
    <citation type="submission" date="2015-12" db="EMBL/GenBank/DDBJ databases">
        <title>De novo transcriptome assembly of four potential Pierce s Disease insect vectors from Arizona vineyards.</title>
        <authorList>
            <person name="Tassone E.E."/>
        </authorList>
    </citation>
    <scope>NUCLEOTIDE SEQUENCE</scope>
</reference>
<feature type="binding site" evidence="3">
    <location>
        <position position="172"/>
    </location>
    <ligand>
        <name>Zn(2+)</name>
        <dbReference type="ChEBI" id="CHEBI:29105"/>
    </ligand>
</feature>
<dbReference type="EMBL" id="GEDC01017679">
    <property type="protein sequence ID" value="JAS19619.1"/>
    <property type="molecule type" value="Transcribed_RNA"/>
</dbReference>
<proteinExistence type="predicted"/>
<dbReference type="GO" id="GO:0017136">
    <property type="term" value="F:histone deacetylase activity, NAD-dependent"/>
    <property type="evidence" value="ECO:0007669"/>
    <property type="project" value="TreeGrafter"/>
</dbReference>
<organism evidence="6">
    <name type="scientific">Clastoptera arizonana</name>
    <name type="common">Arizona spittle bug</name>
    <dbReference type="NCBI Taxonomy" id="38151"/>
    <lineage>
        <taxon>Eukaryota</taxon>
        <taxon>Metazoa</taxon>
        <taxon>Ecdysozoa</taxon>
        <taxon>Arthropoda</taxon>
        <taxon>Hexapoda</taxon>
        <taxon>Insecta</taxon>
        <taxon>Pterygota</taxon>
        <taxon>Neoptera</taxon>
        <taxon>Paraneoptera</taxon>
        <taxon>Hemiptera</taxon>
        <taxon>Auchenorrhyncha</taxon>
        <taxon>Cercopoidea</taxon>
        <taxon>Clastopteridae</taxon>
        <taxon>Clastoptera</taxon>
    </lineage>
</organism>
<dbReference type="Gene3D" id="3.30.1600.10">
    <property type="entry name" value="SIR2/SIRT2 'Small Domain"/>
    <property type="match status" value="1"/>
</dbReference>
<dbReference type="InterPro" id="IPR026591">
    <property type="entry name" value="Sirtuin_cat_small_dom_sf"/>
</dbReference>
<dbReference type="Pfam" id="PF02146">
    <property type="entry name" value="SIR2"/>
    <property type="match status" value="1"/>
</dbReference>
<protein>
    <recommendedName>
        <fullName evidence="4">Deacetylase sirtuin-type domain-containing protein</fullName>
    </recommendedName>
</protein>
<dbReference type="GO" id="GO:0070403">
    <property type="term" value="F:NAD+ binding"/>
    <property type="evidence" value="ECO:0007669"/>
    <property type="project" value="InterPro"/>
</dbReference>
<dbReference type="AlphaFoldDB" id="A0A1B6EBV9"/>
<dbReference type="PROSITE" id="PS50305">
    <property type="entry name" value="SIRTUIN"/>
    <property type="match status" value="1"/>
</dbReference>